<reference evidence="2 3" key="1">
    <citation type="submission" date="2022-11" db="EMBL/GenBank/DDBJ databases">
        <title>Desulfobotulus tamanensis H1 sp. nov. - anaerobic, alkaliphilic, sulphate reducing bacterium isolated from terrestrial mud volcano.</title>
        <authorList>
            <person name="Frolova A."/>
            <person name="Merkel A.Y."/>
            <person name="Slobodkin A.I."/>
        </authorList>
    </citation>
    <scope>NUCLEOTIDE SEQUENCE [LARGE SCALE GENOMIC DNA]</scope>
    <source>
        <strain evidence="2 3">H1</strain>
    </source>
</reference>
<dbReference type="PANTHER" id="PTHR34980:SF2">
    <property type="entry name" value="INNER MEMBRANE PROTEIN YHAH-RELATED"/>
    <property type="match status" value="1"/>
</dbReference>
<dbReference type="PANTHER" id="PTHR34980">
    <property type="entry name" value="INNER MEMBRANE PROTEIN-RELATED-RELATED"/>
    <property type="match status" value="1"/>
</dbReference>
<feature type="transmembrane region" description="Helical" evidence="1">
    <location>
        <begin position="28"/>
        <end position="45"/>
    </location>
</feature>
<dbReference type="InterPro" id="IPR008523">
    <property type="entry name" value="DUF805"/>
</dbReference>
<protein>
    <submittedName>
        <fullName evidence="2">DUF805 domain-containing protein</fullName>
    </submittedName>
</protein>
<dbReference type="EMBL" id="JAPFPW010000002">
    <property type="protein sequence ID" value="MCW7752786.1"/>
    <property type="molecule type" value="Genomic_DNA"/>
</dbReference>
<gene>
    <name evidence="2" type="ORF">OOT00_02155</name>
</gene>
<feature type="transmembrane region" description="Helical" evidence="1">
    <location>
        <begin position="83"/>
        <end position="103"/>
    </location>
</feature>
<evidence type="ECO:0000313" key="3">
    <source>
        <dbReference type="Proteomes" id="UP001209681"/>
    </source>
</evidence>
<comment type="caution">
    <text evidence="2">The sequence shown here is derived from an EMBL/GenBank/DDBJ whole genome shotgun (WGS) entry which is preliminary data.</text>
</comment>
<accession>A0ABT3N5P4</accession>
<organism evidence="2 3">
    <name type="scientific">Desulfobotulus pelophilus</name>
    <dbReference type="NCBI Taxonomy" id="2823377"/>
    <lineage>
        <taxon>Bacteria</taxon>
        <taxon>Pseudomonadati</taxon>
        <taxon>Thermodesulfobacteriota</taxon>
        <taxon>Desulfobacteria</taxon>
        <taxon>Desulfobacterales</taxon>
        <taxon>Desulfobacteraceae</taxon>
        <taxon>Desulfobotulus</taxon>
    </lineage>
</organism>
<feature type="transmembrane region" description="Helical" evidence="1">
    <location>
        <begin position="51"/>
        <end position="71"/>
    </location>
</feature>
<keyword evidence="3" id="KW-1185">Reference proteome</keyword>
<evidence type="ECO:0000256" key="1">
    <source>
        <dbReference type="SAM" id="Phobius"/>
    </source>
</evidence>
<keyword evidence="1" id="KW-0812">Transmembrane</keyword>
<proteinExistence type="predicted"/>
<name>A0ABT3N5P4_9BACT</name>
<keyword evidence="1" id="KW-0472">Membrane</keyword>
<sequence>MKGEAMDWYLSVLKQYAVFTGRSGRKEFWNFFLVNMVFLLIITIIEGLLGIRGTIGALYSLLVLMPAMGVCIRRLHDTGRSGFWIFLFLIPLLGGLVLLYLMAGRGEPGANLYGPVPYGHHL</sequence>
<dbReference type="Pfam" id="PF05656">
    <property type="entry name" value="DUF805"/>
    <property type="match status" value="1"/>
</dbReference>
<evidence type="ECO:0000313" key="2">
    <source>
        <dbReference type="EMBL" id="MCW7752786.1"/>
    </source>
</evidence>
<dbReference type="Proteomes" id="UP001209681">
    <property type="component" value="Unassembled WGS sequence"/>
</dbReference>
<keyword evidence="1" id="KW-1133">Transmembrane helix</keyword>
<dbReference type="RefSeq" id="WP_265423649.1">
    <property type="nucleotide sequence ID" value="NZ_JAPFPW010000002.1"/>
</dbReference>